<evidence type="ECO:0000313" key="2">
    <source>
        <dbReference type="EMBL" id="MCD7470821.1"/>
    </source>
</evidence>
<evidence type="ECO:0000313" key="3">
    <source>
        <dbReference type="Proteomes" id="UP000823775"/>
    </source>
</evidence>
<keyword evidence="3" id="KW-1185">Reference proteome</keyword>
<name>A0ABS8TIY8_DATST</name>
<feature type="non-terminal residue" evidence="2">
    <location>
        <position position="102"/>
    </location>
</feature>
<evidence type="ECO:0000256" key="1">
    <source>
        <dbReference type="SAM" id="MobiDB-lite"/>
    </source>
</evidence>
<dbReference type="EMBL" id="JACEIK010001613">
    <property type="protein sequence ID" value="MCD7470821.1"/>
    <property type="molecule type" value="Genomic_DNA"/>
</dbReference>
<reference evidence="2 3" key="1">
    <citation type="journal article" date="2021" name="BMC Genomics">
        <title>Datura genome reveals duplications of psychoactive alkaloid biosynthetic genes and high mutation rate following tissue culture.</title>
        <authorList>
            <person name="Rajewski A."/>
            <person name="Carter-House D."/>
            <person name="Stajich J."/>
            <person name="Litt A."/>
        </authorList>
    </citation>
    <scope>NUCLEOTIDE SEQUENCE [LARGE SCALE GENOMIC DNA]</scope>
    <source>
        <strain evidence="2">AR-01</strain>
    </source>
</reference>
<feature type="compositionally biased region" description="Basic and acidic residues" evidence="1">
    <location>
        <begin position="66"/>
        <end position="102"/>
    </location>
</feature>
<organism evidence="2 3">
    <name type="scientific">Datura stramonium</name>
    <name type="common">Jimsonweed</name>
    <name type="synonym">Common thornapple</name>
    <dbReference type="NCBI Taxonomy" id="4076"/>
    <lineage>
        <taxon>Eukaryota</taxon>
        <taxon>Viridiplantae</taxon>
        <taxon>Streptophyta</taxon>
        <taxon>Embryophyta</taxon>
        <taxon>Tracheophyta</taxon>
        <taxon>Spermatophyta</taxon>
        <taxon>Magnoliopsida</taxon>
        <taxon>eudicotyledons</taxon>
        <taxon>Gunneridae</taxon>
        <taxon>Pentapetalae</taxon>
        <taxon>asterids</taxon>
        <taxon>lamiids</taxon>
        <taxon>Solanales</taxon>
        <taxon>Solanaceae</taxon>
        <taxon>Solanoideae</taxon>
        <taxon>Datureae</taxon>
        <taxon>Datura</taxon>
    </lineage>
</organism>
<accession>A0ABS8TIY8</accession>
<dbReference type="Proteomes" id="UP000823775">
    <property type="component" value="Unassembled WGS sequence"/>
</dbReference>
<sequence>MEIHEKYDDWSNKKELTVKRNLQTRTVWCIIKLMVESFLLIAEQSLSSVATAETLNRVLHNSVSHHIPEDENEKYREEEERAKPDDKDERESQGMDDKPINE</sequence>
<proteinExistence type="predicted"/>
<gene>
    <name evidence="2" type="ORF">HAX54_010981</name>
</gene>
<comment type="caution">
    <text evidence="2">The sequence shown here is derived from an EMBL/GenBank/DDBJ whole genome shotgun (WGS) entry which is preliminary data.</text>
</comment>
<feature type="region of interest" description="Disordered" evidence="1">
    <location>
        <begin position="60"/>
        <end position="102"/>
    </location>
</feature>
<protein>
    <submittedName>
        <fullName evidence="2">Uncharacterized protein</fullName>
    </submittedName>
</protein>